<dbReference type="Gene3D" id="2.60.40.1090">
    <property type="entry name" value="Fimbrial-type adhesion domain"/>
    <property type="match status" value="1"/>
</dbReference>
<dbReference type="Gene3D" id="2.60.40.3310">
    <property type="match status" value="1"/>
</dbReference>
<evidence type="ECO:0000313" key="2">
    <source>
        <dbReference type="Proteomes" id="UP000293154"/>
    </source>
</evidence>
<evidence type="ECO:0008006" key="3">
    <source>
        <dbReference type="Google" id="ProtNLM"/>
    </source>
</evidence>
<name>A0A411WK88_9GAMM</name>
<dbReference type="GO" id="GO:0009289">
    <property type="term" value="C:pilus"/>
    <property type="evidence" value="ECO:0007669"/>
    <property type="project" value="InterPro"/>
</dbReference>
<dbReference type="SUPFAM" id="SSF49401">
    <property type="entry name" value="Bacterial adhesins"/>
    <property type="match status" value="1"/>
</dbReference>
<dbReference type="KEGG" id="prag:EKN56_09490"/>
<dbReference type="AlphaFoldDB" id="A0A411WK88"/>
<dbReference type="InterPro" id="IPR008966">
    <property type="entry name" value="Adhesion_dom_sf"/>
</dbReference>
<evidence type="ECO:0000313" key="1">
    <source>
        <dbReference type="EMBL" id="QBH96619.1"/>
    </source>
</evidence>
<organism evidence="1 2">
    <name type="scientific">Limnobaculum zhutongyuii</name>
    <dbReference type="NCBI Taxonomy" id="2498113"/>
    <lineage>
        <taxon>Bacteria</taxon>
        <taxon>Pseudomonadati</taxon>
        <taxon>Pseudomonadota</taxon>
        <taxon>Gammaproteobacteria</taxon>
        <taxon>Enterobacterales</taxon>
        <taxon>Budviciaceae</taxon>
        <taxon>Limnobaculum</taxon>
    </lineage>
</organism>
<reference evidence="1 2" key="1">
    <citation type="submission" date="2019-03" db="EMBL/GenBank/DDBJ databases">
        <title>Pragia sp. nov. isolated from the gut tract of Carduelis flavirostris.</title>
        <authorList>
            <person name="Ge Y."/>
        </authorList>
    </citation>
    <scope>NUCLEOTIDE SEQUENCE [LARGE SCALE GENOMIC DNA]</scope>
    <source>
        <strain evidence="1 2">CF-458</strain>
    </source>
</reference>
<dbReference type="OrthoDB" id="6623750at2"/>
<dbReference type="EMBL" id="CP034752">
    <property type="protein sequence ID" value="QBH96619.1"/>
    <property type="molecule type" value="Genomic_DNA"/>
</dbReference>
<dbReference type="InterPro" id="IPR036937">
    <property type="entry name" value="Adhesion_dom_fimbrial_sf"/>
</dbReference>
<dbReference type="Proteomes" id="UP000293154">
    <property type="component" value="Chromosome"/>
</dbReference>
<accession>A0A411WK88</accession>
<sequence>MSLVVLAAVISVVGGMRGAWAGMSHVAYTWTYANSPNSYNKPAGTCTFIYPEYQPFAQARELIVDNHLPNGSVLYSWDYNNFLPNFGWSCTSSGVSSWGADHLITDAGIIPGSLGYIYATYLRSATELSPGIYKTSVEGIGVKFYLKISDETTYNIHQGHTGINTIEGTGFTTPEPPPGSEFTVSGVTTFYVRMSRFPESKGTSGNFTYTLKGTAKYSIRAELIKTGDITITSPIALSVVGASNGYVDFNSMKELNGLSRLPGPLAGSGILIYPAACRLRGAADYQIDLGRWVDLTGNNIGSLPAQGNIKPVNISLECSGKLDNVEFSFQDTGDSPLTNRNISLYDNIGGQKIEGLEVEMLYNGTRLNVHKMGEATTTYKTNTGAHGSIKTNPSDITFNSQSRASFAARFVQRNAIKRNGVAYAGPVTGKVNMFVTYY</sequence>
<proteinExistence type="predicted"/>
<dbReference type="GO" id="GO:0007155">
    <property type="term" value="P:cell adhesion"/>
    <property type="evidence" value="ECO:0007669"/>
    <property type="project" value="InterPro"/>
</dbReference>
<protein>
    <recommendedName>
        <fullName evidence="3">Type 1 fimbrial protein</fullName>
    </recommendedName>
</protein>
<gene>
    <name evidence="1" type="ORF">EKN56_09490</name>
</gene>
<dbReference type="RefSeq" id="WP_130591556.1">
    <property type="nucleotide sequence ID" value="NZ_CP034752.1"/>
</dbReference>
<keyword evidence="2" id="KW-1185">Reference proteome</keyword>